<protein>
    <recommendedName>
        <fullName evidence="4">DUF1176 domain-containing protein</fullName>
    </recommendedName>
</protein>
<proteinExistence type="predicted"/>
<keyword evidence="3" id="KW-1185">Reference proteome</keyword>
<evidence type="ECO:0000313" key="3">
    <source>
        <dbReference type="Proteomes" id="UP000571950"/>
    </source>
</evidence>
<reference evidence="2 3" key="1">
    <citation type="submission" date="2020-08" db="EMBL/GenBank/DDBJ databases">
        <title>Genomic Encyclopedia of Type Strains, Phase IV (KMG-IV): sequencing the most valuable type-strain genomes for metagenomic binning, comparative biology and taxonomic classification.</title>
        <authorList>
            <person name="Goeker M."/>
        </authorList>
    </citation>
    <scope>NUCLEOTIDE SEQUENCE [LARGE SCALE GENOMIC DNA]</scope>
    <source>
        <strain evidence="2 3">DSM 26189</strain>
    </source>
</reference>
<dbReference type="Proteomes" id="UP000571950">
    <property type="component" value="Unassembled WGS sequence"/>
</dbReference>
<evidence type="ECO:0008006" key="4">
    <source>
        <dbReference type="Google" id="ProtNLM"/>
    </source>
</evidence>
<evidence type="ECO:0000313" key="2">
    <source>
        <dbReference type="EMBL" id="MBB3924468.1"/>
    </source>
</evidence>
<dbReference type="InterPro" id="IPR009560">
    <property type="entry name" value="DUF1176"/>
</dbReference>
<dbReference type="EMBL" id="JACIDT010000001">
    <property type="protein sequence ID" value="MBB3924468.1"/>
    <property type="molecule type" value="Genomic_DNA"/>
</dbReference>
<feature type="chain" id="PRO_5030618359" description="DUF1176 domain-containing protein" evidence="1">
    <location>
        <begin position="24"/>
        <end position="355"/>
    </location>
</feature>
<organism evidence="2 3">
    <name type="scientific">Sphingobium jiangsuense</name>
    <dbReference type="NCBI Taxonomy" id="870476"/>
    <lineage>
        <taxon>Bacteria</taxon>
        <taxon>Pseudomonadati</taxon>
        <taxon>Pseudomonadota</taxon>
        <taxon>Alphaproteobacteria</taxon>
        <taxon>Sphingomonadales</taxon>
        <taxon>Sphingomonadaceae</taxon>
        <taxon>Sphingobium</taxon>
    </lineage>
</organism>
<comment type="caution">
    <text evidence="2">The sequence shown here is derived from an EMBL/GenBank/DDBJ whole genome shotgun (WGS) entry which is preliminary data.</text>
</comment>
<evidence type="ECO:0000256" key="1">
    <source>
        <dbReference type="SAM" id="SignalP"/>
    </source>
</evidence>
<feature type="signal peptide" evidence="1">
    <location>
        <begin position="1"/>
        <end position="23"/>
    </location>
</feature>
<accession>A0A7W6BCU5</accession>
<name>A0A7W6BCU5_9SPHN</name>
<sequence length="355" mass="36906">MFRAVSTMTAAGIGIAIAVPAQAAAPVPGPIESYRDWVVGCDNIGSCTAASLFPEKESGAQGGMTVYVRRDAGPAADPRIELLLPEEHDGPVDLLVDGVKFAGAQGKGNSVAVAPAASAELVKGMVRGMVLSASARGRTLGAASLSGASAALRYMDAQQGRAGTVTGLVAKGRLRADAVRAAGSLPSVSHLPVPQGLPQPSALWREERGRALALSGCGAEQDPTQEAQIARLSEKEELVLIPCGAGAYNFSSVPLIATGQAGRRAFRLARFDSQPGWSEPGGPPMLVNAGWDATRATLSSFAKGRGLGDCGSAESYVWDGSVFRLVELRRMDQCRGAWEWITLWRARPVAATGKK</sequence>
<gene>
    <name evidence="2" type="ORF">GGR43_000162</name>
</gene>
<dbReference type="AlphaFoldDB" id="A0A7W6BCU5"/>
<dbReference type="Pfam" id="PF06674">
    <property type="entry name" value="DUF1176"/>
    <property type="match status" value="1"/>
</dbReference>
<keyword evidence="1" id="KW-0732">Signal</keyword>